<comment type="caution">
    <text evidence="1">The sequence shown here is derived from an EMBL/GenBank/DDBJ whole genome shotgun (WGS) entry which is preliminary data.</text>
</comment>
<keyword evidence="2" id="KW-1185">Reference proteome</keyword>
<name>A0AAD5JK11_ACENE</name>
<dbReference type="PANTHER" id="PTHR12820:SF0">
    <property type="entry name" value="VACUOLAR PROTEIN SORTING-ASSOCIATED PROTEIN 53 HOMOLOG"/>
    <property type="match status" value="1"/>
</dbReference>
<dbReference type="AlphaFoldDB" id="A0AAD5JK11"/>
<dbReference type="Proteomes" id="UP001064489">
    <property type="component" value="Chromosome 6"/>
</dbReference>
<dbReference type="PANTHER" id="PTHR12820">
    <property type="entry name" value="VACUOLAR SORTING PROTEIN 53"/>
    <property type="match status" value="1"/>
</dbReference>
<proteinExistence type="predicted"/>
<reference evidence="1" key="2">
    <citation type="submission" date="2023-02" db="EMBL/GenBank/DDBJ databases">
        <authorList>
            <person name="Swenson N.G."/>
            <person name="Wegrzyn J.L."/>
            <person name="Mcevoy S.L."/>
        </authorList>
    </citation>
    <scope>NUCLEOTIDE SEQUENCE</scope>
    <source>
        <strain evidence="1">91603</strain>
        <tissue evidence="1">Leaf</tissue>
    </source>
</reference>
<dbReference type="GO" id="GO:0000938">
    <property type="term" value="C:GARP complex"/>
    <property type="evidence" value="ECO:0007669"/>
    <property type="project" value="InterPro"/>
</dbReference>
<organism evidence="1 2">
    <name type="scientific">Acer negundo</name>
    <name type="common">Box elder</name>
    <dbReference type="NCBI Taxonomy" id="4023"/>
    <lineage>
        <taxon>Eukaryota</taxon>
        <taxon>Viridiplantae</taxon>
        <taxon>Streptophyta</taxon>
        <taxon>Embryophyta</taxon>
        <taxon>Tracheophyta</taxon>
        <taxon>Spermatophyta</taxon>
        <taxon>Magnoliopsida</taxon>
        <taxon>eudicotyledons</taxon>
        <taxon>Gunneridae</taxon>
        <taxon>Pentapetalae</taxon>
        <taxon>rosids</taxon>
        <taxon>malvids</taxon>
        <taxon>Sapindales</taxon>
        <taxon>Sapindaceae</taxon>
        <taxon>Hippocastanoideae</taxon>
        <taxon>Acereae</taxon>
        <taxon>Acer</taxon>
    </lineage>
</organism>
<reference evidence="1" key="1">
    <citation type="journal article" date="2022" name="Plant J.">
        <title>Strategies of tolerance reflected in two North American maple genomes.</title>
        <authorList>
            <person name="McEvoy S.L."/>
            <person name="Sezen U.U."/>
            <person name="Trouern-Trend A."/>
            <person name="McMahon S.M."/>
            <person name="Schaberg P.G."/>
            <person name="Yang J."/>
            <person name="Wegrzyn J.L."/>
            <person name="Swenson N.G."/>
        </authorList>
    </citation>
    <scope>NUCLEOTIDE SEQUENCE</scope>
    <source>
        <strain evidence="1">91603</strain>
    </source>
</reference>
<accession>A0AAD5JK11</accession>
<dbReference type="GO" id="GO:0042147">
    <property type="term" value="P:retrograde transport, endosome to Golgi"/>
    <property type="evidence" value="ECO:0007669"/>
    <property type="project" value="InterPro"/>
</dbReference>
<sequence length="109" mass="11842">MNAYIPEASTCGVTEAALAALSLKRNSSKLYQIKLLYCACRMKSYFVHGILTVAELAESKLIDPQFADAVDMSDVQDEFSAVITKASVTLVLGLETKFDAEMAAMTRVP</sequence>
<protein>
    <submittedName>
        <fullName evidence="1">Uncharacterized protein</fullName>
    </submittedName>
</protein>
<dbReference type="InterPro" id="IPR039766">
    <property type="entry name" value="Vps53"/>
</dbReference>
<gene>
    <name evidence="1" type="ORF">LWI28_023953</name>
</gene>
<dbReference type="EMBL" id="JAJSOW010000004">
    <property type="protein sequence ID" value="KAI9192514.1"/>
    <property type="molecule type" value="Genomic_DNA"/>
</dbReference>
<evidence type="ECO:0000313" key="1">
    <source>
        <dbReference type="EMBL" id="KAI9192514.1"/>
    </source>
</evidence>
<evidence type="ECO:0000313" key="2">
    <source>
        <dbReference type="Proteomes" id="UP001064489"/>
    </source>
</evidence>
<dbReference type="GO" id="GO:0005829">
    <property type="term" value="C:cytosol"/>
    <property type="evidence" value="ECO:0007669"/>
    <property type="project" value="GOC"/>
</dbReference>